<proteinExistence type="predicted"/>
<keyword evidence="1" id="KW-0472">Membrane</keyword>
<reference evidence="5" key="1">
    <citation type="submission" date="2015-10" db="EMBL/GenBank/DDBJ databases">
        <title>Complete Genome Sequence of Aeromonas schubertii strain WL1483.</title>
        <authorList>
            <person name="Liu L."/>
        </authorList>
    </citation>
    <scope>NUCLEOTIDE SEQUENCE [LARGE SCALE GENOMIC DNA]</scope>
    <source>
        <strain evidence="5">WL1483</strain>
    </source>
</reference>
<dbReference type="Pfam" id="PF13487">
    <property type="entry name" value="HD_5"/>
    <property type="match status" value="1"/>
</dbReference>
<dbReference type="Gene3D" id="6.10.340.10">
    <property type="match status" value="1"/>
</dbReference>
<dbReference type="KEGG" id="asr:WL1483_658"/>
<dbReference type="GO" id="GO:0008081">
    <property type="term" value="F:phosphoric diester hydrolase activity"/>
    <property type="evidence" value="ECO:0007669"/>
    <property type="project" value="UniProtKB-ARBA"/>
</dbReference>
<evidence type="ECO:0000259" key="2">
    <source>
        <dbReference type="PROSITE" id="PS50885"/>
    </source>
</evidence>
<evidence type="ECO:0000256" key="1">
    <source>
        <dbReference type="SAM" id="Phobius"/>
    </source>
</evidence>
<dbReference type="Gene3D" id="1.10.3210.10">
    <property type="entry name" value="Hypothetical protein af1432"/>
    <property type="match status" value="2"/>
</dbReference>
<dbReference type="CDD" id="cd00077">
    <property type="entry name" value="HDc"/>
    <property type="match status" value="2"/>
</dbReference>
<dbReference type="Proteomes" id="UP000058114">
    <property type="component" value="Chromosome"/>
</dbReference>
<name>A0A0S2SEE5_9GAMM</name>
<protein>
    <recommendedName>
        <fullName evidence="6">Phosphodiesterase</fullName>
    </recommendedName>
</protein>
<evidence type="ECO:0000313" key="5">
    <source>
        <dbReference type="Proteomes" id="UP000058114"/>
    </source>
</evidence>
<dbReference type="PANTHER" id="PTHR45228:SF5">
    <property type="entry name" value="CYCLIC DI-GMP PHOSPHODIESTERASE VC_1348-RELATED"/>
    <property type="match status" value="1"/>
</dbReference>
<gene>
    <name evidence="4" type="ORF">WL1483_658</name>
</gene>
<evidence type="ECO:0008006" key="6">
    <source>
        <dbReference type="Google" id="ProtNLM"/>
    </source>
</evidence>
<evidence type="ECO:0000259" key="3">
    <source>
        <dbReference type="PROSITE" id="PS51832"/>
    </source>
</evidence>
<dbReference type="SUPFAM" id="SSF109604">
    <property type="entry name" value="HD-domain/PDEase-like"/>
    <property type="match status" value="2"/>
</dbReference>
<feature type="transmembrane region" description="Helical" evidence="1">
    <location>
        <begin position="15"/>
        <end position="36"/>
    </location>
</feature>
<dbReference type="EMBL" id="CP013067">
    <property type="protein sequence ID" value="ALP40077.1"/>
    <property type="molecule type" value="Genomic_DNA"/>
</dbReference>
<dbReference type="PROSITE" id="PS51832">
    <property type="entry name" value="HD_GYP"/>
    <property type="match status" value="1"/>
</dbReference>
<dbReference type="PATRIC" id="fig|652.5.peg.3084"/>
<sequence length="955" mass="106711">MGITREGRQHAPVSFSLFITLTFALLLGILITLLAFQAYQEAIRMALSQQKQGLRHVRDRVQGAMDEERANSAALLRMIGNDPLQDKQSWAQRRSFLPLWRKILILRPSIEGLFMQWQDGDLFTLSRIDRPAQPPHWLLTEVESDGATQTRILFDDDLNELSREQGPITTPRLGARLFARLQQSQQPLSLPLNKQNDKIDATLATLMATRNGEAVMGLGSGLTVMRRALEQAYGDLDGNLLVIDTRQLRLIYGNHLPAGTLKEGEAPPLASIPSPLLQQLARELARPGALGHPLNRVTLPDGQEWRLHDINTEDNEVSVLLAYPMDRLEQKANRVALTFTLPLLLYFLLALPCIWWCARRISRPLQGLTAELGALGQFRLDAAPLARYPITELDALSVTITRLKDALRHFINIGEAMASRPSFEALLQQLLDESCQVLQARGGAIALQEESGFRILTGRWEAQIITAPDETFTLTQEEILSSTEGRLLPPSEAQWQRLRFLVPDPGPCLLAMEPLKDHLGNWAGVMIFVLPDTDTERLHAGLNLLRALAGNTGSALLTQRLIHEQKALLDALVQLVAGAVDAKSPHTGGHCRRVPELAMALARAASESRQGELATFRPGPREWEAIELASWLHDCGKITTPEYVMDKSTKLETLHNRIHEVRTRFEVLKRDALITALEGGLDASRTAAARREVAQQWRQLDEEFAFVARCNLGQERMDETAIARLGEIAGRSWLRTLDDRLGLSDEELSRHPPPHPLPVREPLLADRPEQRIPYEVPAVRDPRFALQPPPWLYDRGELHNLTIGAGTLTREERYKINEHIIQTIRMLEALPFPQHLKGVPAMAGGHHERMDGRGYPCAVPAGELDLCTRIIALADVFEALTASDRPYKQPKSLSQALTIMQGMVKGGHLDPTLFALFVRSGLWREYGRRYLSAAQQDEVDTQTLLEEESATASVA</sequence>
<dbReference type="AlphaFoldDB" id="A0A0S2SEE5"/>
<feature type="domain" description="HAMP" evidence="2">
    <location>
        <begin position="359"/>
        <end position="412"/>
    </location>
</feature>
<dbReference type="SMART" id="SM00471">
    <property type="entry name" value="HDc"/>
    <property type="match status" value="1"/>
</dbReference>
<accession>A0A0S2SEE5</accession>
<dbReference type="InterPro" id="IPR037522">
    <property type="entry name" value="HD_GYP_dom"/>
</dbReference>
<dbReference type="InterPro" id="IPR003607">
    <property type="entry name" value="HD/PDEase_dom"/>
</dbReference>
<dbReference type="GO" id="GO:0016020">
    <property type="term" value="C:membrane"/>
    <property type="evidence" value="ECO:0007669"/>
    <property type="project" value="InterPro"/>
</dbReference>
<organism evidence="4 5">
    <name type="scientific">Aeromonas schubertii</name>
    <dbReference type="NCBI Taxonomy" id="652"/>
    <lineage>
        <taxon>Bacteria</taxon>
        <taxon>Pseudomonadati</taxon>
        <taxon>Pseudomonadota</taxon>
        <taxon>Gammaproteobacteria</taxon>
        <taxon>Aeromonadales</taxon>
        <taxon>Aeromonadaceae</taxon>
        <taxon>Aeromonas</taxon>
    </lineage>
</organism>
<dbReference type="SUPFAM" id="SSF55781">
    <property type="entry name" value="GAF domain-like"/>
    <property type="match status" value="1"/>
</dbReference>
<dbReference type="InterPro" id="IPR003660">
    <property type="entry name" value="HAMP_dom"/>
</dbReference>
<keyword evidence="1" id="KW-1133">Transmembrane helix</keyword>
<evidence type="ECO:0000313" key="4">
    <source>
        <dbReference type="EMBL" id="ALP40077.1"/>
    </source>
</evidence>
<dbReference type="GO" id="GO:0007165">
    <property type="term" value="P:signal transduction"/>
    <property type="evidence" value="ECO:0007669"/>
    <property type="project" value="InterPro"/>
</dbReference>
<feature type="domain" description="HD-GYP" evidence="3">
    <location>
        <begin position="726"/>
        <end position="933"/>
    </location>
</feature>
<keyword evidence="1" id="KW-0812">Transmembrane</keyword>
<dbReference type="RefSeq" id="WP_060586984.1">
    <property type="nucleotide sequence ID" value="NZ_CP013067.1"/>
</dbReference>
<dbReference type="PANTHER" id="PTHR45228">
    <property type="entry name" value="CYCLIC DI-GMP PHOSPHODIESTERASE TM_0186-RELATED"/>
    <property type="match status" value="1"/>
</dbReference>
<dbReference type="PROSITE" id="PS50885">
    <property type="entry name" value="HAMP"/>
    <property type="match status" value="1"/>
</dbReference>
<dbReference type="InterPro" id="IPR052020">
    <property type="entry name" value="Cyclic_di-GMP/3'3'-cGAMP_PDE"/>
</dbReference>
<reference evidence="4 5" key="2">
    <citation type="journal article" date="2016" name="Genome Announc.">
        <title>Complete Genome Sequence of the Highly Virulent Aeromonas schubertii Strain WL1483, Isolated from Diseased Snakehead Fish (Channa argus) in China.</title>
        <authorList>
            <person name="Liu L."/>
            <person name="Li N."/>
            <person name="Zhang D."/>
            <person name="Fu X."/>
            <person name="Shi C."/>
            <person name="Lin Q."/>
            <person name="Hao G."/>
        </authorList>
    </citation>
    <scope>NUCLEOTIDE SEQUENCE [LARGE SCALE GENOMIC DNA]</scope>
    <source>
        <strain evidence="4 5">WL1483</strain>
    </source>
</reference>